<dbReference type="PANTHER" id="PTHR43353:SF3">
    <property type="entry name" value="ALDEHYDE DEHYDROGENASE-RELATED"/>
    <property type="match status" value="1"/>
</dbReference>
<proteinExistence type="predicted"/>
<dbReference type="InterPro" id="IPR044151">
    <property type="entry name" value="ALDH_KGSADH"/>
</dbReference>
<evidence type="ECO:0000256" key="2">
    <source>
        <dbReference type="SAM" id="MobiDB-lite"/>
    </source>
</evidence>
<dbReference type="SUPFAM" id="SSF53720">
    <property type="entry name" value="ALDH-like"/>
    <property type="match status" value="1"/>
</dbReference>
<organism evidence="4 5">
    <name type="scientific">Mycobacterium yunnanensis</name>
    <dbReference type="NCBI Taxonomy" id="368477"/>
    <lineage>
        <taxon>Bacteria</taxon>
        <taxon>Bacillati</taxon>
        <taxon>Actinomycetota</taxon>
        <taxon>Actinomycetes</taxon>
        <taxon>Mycobacteriales</taxon>
        <taxon>Mycobacteriaceae</taxon>
        <taxon>Mycobacterium</taxon>
    </lineage>
</organism>
<accession>A0A9X2YK10</accession>
<keyword evidence="5" id="KW-1185">Reference proteome</keyword>
<sequence>MPTTPAVNPRTGEALEVPAEDTTDAEVRRLCERAAVVAPALAALSRHDRADLLERIADGIDAHRDRLVDIAVRETGFTAMKLGGEATRAAFQFRFFAEVVRDGAYLEAIVDHAADTPMGPRPDLRRWLIPLGPIAVFGASNFPFAFSVLGGDTASALAAGNPVIVKAHASHPHTSDISYQILADALRDGGAPEGSIGVVYGLAAGAALVADPAVTAVGFTGSVGGGKALLDVISGRPDPIPFFGELSSLNPVIVTPSAARNRGAEIGAGLVASFTLGSGQLCTKPGFVLVPDDEDGTAVVDAACSALAHSTDHVLLSEGIRDAYQLSVSDYAQHREMTSYTAPLATGPGYHVTAKLVEVDLDDLSEAMIHETFGPVAVIARYRAAELDASAAQLLQRLPDSLTVTVHSTDDDDNAGLLALATAHAGRVLFGGFPTGVAVSWAQTHGGPWPATNAAHTSVGATAIRRFLRPVTYQNVPTDLLPDELRDGPCPVARRVDGVLQLADTDTGTR</sequence>
<reference evidence="4" key="1">
    <citation type="submission" date="2020-07" db="EMBL/GenBank/DDBJ databases">
        <authorList>
            <person name="Pettersson B.M.F."/>
            <person name="Behra P.R.K."/>
            <person name="Ramesh M."/>
            <person name="Das S."/>
            <person name="Dasgupta S."/>
            <person name="Kirsebom L.A."/>
        </authorList>
    </citation>
    <scope>NUCLEOTIDE SEQUENCE</scope>
    <source>
        <strain evidence="4">DSM 44838</strain>
    </source>
</reference>
<dbReference type="Pfam" id="PF00171">
    <property type="entry name" value="Aldedh"/>
    <property type="match status" value="1"/>
</dbReference>
<protein>
    <submittedName>
        <fullName evidence="4">Aldehyde dehydrogenase (NADP(+))</fullName>
    </submittedName>
</protein>
<dbReference type="InterPro" id="IPR016161">
    <property type="entry name" value="Ald_DH/histidinol_DH"/>
</dbReference>
<dbReference type="PANTHER" id="PTHR43353">
    <property type="entry name" value="SUCCINATE-SEMIALDEHYDE DEHYDROGENASE, MITOCHONDRIAL"/>
    <property type="match status" value="1"/>
</dbReference>
<dbReference type="EMBL" id="JACKVK010000005">
    <property type="protein sequence ID" value="MCV7420732.1"/>
    <property type="molecule type" value="Genomic_DNA"/>
</dbReference>
<evidence type="ECO:0000256" key="1">
    <source>
        <dbReference type="ARBA" id="ARBA00023002"/>
    </source>
</evidence>
<keyword evidence="1" id="KW-0560">Oxidoreductase</keyword>
<gene>
    <name evidence="4" type="ORF">H7K45_09305</name>
</gene>
<feature type="domain" description="Aldehyde dehydrogenase" evidence="3">
    <location>
        <begin position="4"/>
        <end position="410"/>
    </location>
</feature>
<dbReference type="Proteomes" id="UP001141629">
    <property type="component" value="Unassembled WGS sequence"/>
</dbReference>
<dbReference type="AlphaFoldDB" id="A0A9X2YK10"/>
<name>A0A9X2YK10_9MYCO</name>
<evidence type="ECO:0000313" key="4">
    <source>
        <dbReference type="EMBL" id="MCV7420732.1"/>
    </source>
</evidence>
<evidence type="ECO:0000313" key="5">
    <source>
        <dbReference type="Proteomes" id="UP001141629"/>
    </source>
</evidence>
<comment type="caution">
    <text evidence="4">The sequence shown here is derived from an EMBL/GenBank/DDBJ whole genome shotgun (WGS) entry which is preliminary data.</text>
</comment>
<feature type="region of interest" description="Disordered" evidence="2">
    <location>
        <begin position="1"/>
        <end position="22"/>
    </location>
</feature>
<dbReference type="GO" id="GO:0016620">
    <property type="term" value="F:oxidoreductase activity, acting on the aldehyde or oxo group of donors, NAD or NADP as acceptor"/>
    <property type="evidence" value="ECO:0007669"/>
    <property type="project" value="InterPro"/>
</dbReference>
<reference evidence="4" key="2">
    <citation type="journal article" date="2022" name="BMC Genomics">
        <title>Comparative genome analysis of mycobacteria focusing on tRNA and non-coding RNA.</title>
        <authorList>
            <person name="Behra P.R.K."/>
            <person name="Pettersson B.M.F."/>
            <person name="Ramesh M."/>
            <person name="Das S."/>
            <person name="Dasgupta S."/>
            <person name="Kirsebom L.A."/>
        </authorList>
    </citation>
    <scope>NUCLEOTIDE SEQUENCE</scope>
    <source>
        <strain evidence="4">DSM 44838</strain>
    </source>
</reference>
<dbReference type="InterPro" id="IPR015590">
    <property type="entry name" value="Aldehyde_DH_dom"/>
</dbReference>
<dbReference type="Gene3D" id="3.40.309.10">
    <property type="entry name" value="Aldehyde Dehydrogenase, Chain A, domain 2"/>
    <property type="match status" value="1"/>
</dbReference>
<dbReference type="Gene3D" id="3.40.605.10">
    <property type="entry name" value="Aldehyde Dehydrogenase, Chain A, domain 1"/>
    <property type="match status" value="1"/>
</dbReference>
<dbReference type="InterPro" id="IPR016162">
    <property type="entry name" value="Ald_DH_N"/>
</dbReference>
<dbReference type="CDD" id="cd07129">
    <property type="entry name" value="ALDH_KGSADH"/>
    <property type="match status" value="1"/>
</dbReference>
<dbReference type="InterPro" id="IPR016163">
    <property type="entry name" value="Ald_DH_C"/>
</dbReference>
<dbReference type="RefSeq" id="WP_263995507.1">
    <property type="nucleotide sequence ID" value="NZ_JACKVK010000005.1"/>
</dbReference>
<dbReference type="InterPro" id="IPR050740">
    <property type="entry name" value="Aldehyde_DH_Superfamily"/>
</dbReference>
<evidence type="ECO:0000259" key="3">
    <source>
        <dbReference type="Pfam" id="PF00171"/>
    </source>
</evidence>